<feature type="repeat" description="WD" evidence="15">
    <location>
        <begin position="375"/>
        <end position="409"/>
    </location>
</feature>
<dbReference type="GO" id="GO:0005730">
    <property type="term" value="C:nucleolus"/>
    <property type="evidence" value="ECO:0007669"/>
    <property type="project" value="UniProtKB-SubCell"/>
</dbReference>
<dbReference type="PROSITE" id="PS50082">
    <property type="entry name" value="WD_REPEATS_2"/>
    <property type="match status" value="2"/>
</dbReference>
<dbReference type="SUPFAM" id="SSF50978">
    <property type="entry name" value="WD40 repeat-like"/>
    <property type="match status" value="1"/>
</dbReference>
<dbReference type="Proteomes" id="UP000298787">
    <property type="component" value="Chromosome 22"/>
</dbReference>
<keyword evidence="18" id="KW-1185">Reference proteome</keyword>
<comment type="subunit">
    <text evidence="13">Associates with the RNA polymerase (Pol I) complex. Interacts with POLR1E.</text>
</comment>
<dbReference type="PROSITE" id="PS00678">
    <property type="entry name" value="WD_REPEATS_1"/>
    <property type="match status" value="2"/>
</dbReference>
<dbReference type="GO" id="GO:0005694">
    <property type="term" value="C:chromosome"/>
    <property type="evidence" value="ECO:0007669"/>
    <property type="project" value="UniProtKB-SubCell"/>
</dbReference>
<dbReference type="PROSITE" id="PS50294">
    <property type="entry name" value="WD_REPEATS_REGION"/>
    <property type="match status" value="2"/>
</dbReference>
<dbReference type="GO" id="GO:0006364">
    <property type="term" value="P:rRNA processing"/>
    <property type="evidence" value="ECO:0007669"/>
    <property type="project" value="InterPro"/>
</dbReference>
<evidence type="ECO:0000256" key="12">
    <source>
        <dbReference type="ARBA" id="ARBA00060899"/>
    </source>
</evidence>
<feature type="compositionally biased region" description="Acidic residues" evidence="16">
    <location>
        <begin position="45"/>
        <end position="66"/>
    </location>
</feature>
<comment type="subcellular location">
    <subcellularLocation>
        <location evidence="1">Chromosome</location>
    </subcellularLocation>
    <subcellularLocation>
        <location evidence="2">Nucleus</location>
        <location evidence="2">Nucleolus</location>
    </subcellularLocation>
</comment>
<dbReference type="Gene3D" id="2.130.10.10">
    <property type="entry name" value="YVTN repeat-like/Quinoprotein amine dehydrogenase"/>
    <property type="match status" value="1"/>
</dbReference>
<comment type="function">
    <text evidence="11">Chromatin-associated factor that regulates transcription. Regulates Pol I-mediated rRNA biogenesis and, probably, Pol III-mediated transcription. Regulates the epigenetic status of rDNA.</text>
</comment>
<dbReference type="InterPro" id="IPR015943">
    <property type="entry name" value="WD40/YVTN_repeat-like_dom_sf"/>
</dbReference>
<sequence>MSSQITCVGWVGRGVAKETPDKVELSQDELQRIITEAKEELGELAAEEEEEEDEGIACEQTPEDLAEASKDENKEDKDEDDELAEYGLDKYDEEDSVTANLGDSLAGLTVFSCNDEDPYITIKDTDQYEREDFQIKPTDNLILTGRAEKDCCNLEIHVYNSEEDSLYVHHDILLPAYPLCVEWLNFDPNPGEGPANYAAVGNMTPQIDVWDLDVVDCLEPAFSLGSKKAAKKKKKKRAAAAAADPVEGHTDAVLDLSWNKLVRNVLASGSADDTVILWDLTQGKPATTLRRQTDKVQTLSFHPFEAQTLISGSYDKTAVLYDCRNPDSSNRTWRFSGQVERLVWNHFSPCNFLASTEDGFVYCLDARSDKPVFTLRAHDEEVSGLDLSSQIKGCLVTSSADKHVKIWDILGNKPNLVHSRDMKMGVLFCAACCPDQPFTYAFGGQKDGLRVWNISDVAAVAEVFGSRERLVVNTGSQASSSAATADMEVS</sequence>
<evidence type="ECO:0000256" key="7">
    <source>
        <dbReference type="ARBA" id="ARBA00022737"/>
    </source>
</evidence>
<evidence type="ECO:0000256" key="3">
    <source>
        <dbReference type="ARBA" id="ARBA00022454"/>
    </source>
</evidence>
<keyword evidence="8" id="KW-0805">Transcription regulation</keyword>
<keyword evidence="4" id="KW-0690">Ribosome biogenesis</keyword>
<dbReference type="PANTHER" id="PTHR14091">
    <property type="entry name" value="PERIODIC TRYPTOPHAN PROTEIN 1"/>
    <property type="match status" value="1"/>
</dbReference>
<evidence type="ECO:0000256" key="14">
    <source>
        <dbReference type="ARBA" id="ARBA00069848"/>
    </source>
</evidence>
<accession>A0A4U5VTM3</accession>
<feature type="compositionally biased region" description="Basic and acidic residues" evidence="16">
    <location>
        <begin position="67"/>
        <end position="76"/>
    </location>
</feature>
<evidence type="ECO:0000256" key="13">
    <source>
        <dbReference type="ARBA" id="ARBA00062717"/>
    </source>
</evidence>
<dbReference type="GO" id="GO:0006355">
    <property type="term" value="P:regulation of DNA-templated transcription"/>
    <property type="evidence" value="ECO:0007669"/>
    <property type="project" value="UniProtKB-ARBA"/>
</dbReference>
<dbReference type="InterPro" id="IPR001680">
    <property type="entry name" value="WD40_rpt"/>
</dbReference>
<evidence type="ECO:0000256" key="2">
    <source>
        <dbReference type="ARBA" id="ARBA00004604"/>
    </source>
</evidence>
<dbReference type="OrthoDB" id="270624at2759"/>
<dbReference type="InterPro" id="IPR044285">
    <property type="entry name" value="PWP1"/>
</dbReference>
<evidence type="ECO:0000256" key="6">
    <source>
        <dbReference type="ARBA" id="ARBA00022574"/>
    </source>
</evidence>
<dbReference type="Pfam" id="PF00400">
    <property type="entry name" value="WD40"/>
    <property type="match status" value="3"/>
</dbReference>
<dbReference type="AlphaFoldDB" id="A0A4U5VTM3"/>
<dbReference type="PANTHER" id="PTHR14091:SF0">
    <property type="entry name" value="PERIODIC TRYPTOPHAN PROTEIN 1 HOMOLOG"/>
    <property type="match status" value="1"/>
</dbReference>
<evidence type="ECO:0000256" key="11">
    <source>
        <dbReference type="ARBA" id="ARBA00059325"/>
    </source>
</evidence>
<dbReference type="EMBL" id="CM014099">
    <property type="protein sequence ID" value="TKS90665.1"/>
    <property type="molecule type" value="Genomic_DNA"/>
</dbReference>
<dbReference type="SMART" id="SM00320">
    <property type="entry name" value="WD40"/>
    <property type="match status" value="5"/>
</dbReference>
<evidence type="ECO:0000313" key="18">
    <source>
        <dbReference type="Proteomes" id="UP000298787"/>
    </source>
</evidence>
<evidence type="ECO:0000256" key="15">
    <source>
        <dbReference type="PROSITE-ProRule" id="PRU00221"/>
    </source>
</evidence>
<keyword evidence="5" id="KW-0597">Phosphoprotein</keyword>
<evidence type="ECO:0000256" key="1">
    <source>
        <dbReference type="ARBA" id="ARBA00004286"/>
    </source>
</evidence>
<feature type="region of interest" description="Disordered" evidence="16">
    <location>
        <begin position="39"/>
        <end position="81"/>
    </location>
</feature>
<keyword evidence="3" id="KW-0158">Chromosome</keyword>
<keyword evidence="7" id="KW-0677">Repeat</keyword>
<evidence type="ECO:0000313" key="17">
    <source>
        <dbReference type="EMBL" id="TKS90665.1"/>
    </source>
</evidence>
<evidence type="ECO:0000256" key="5">
    <source>
        <dbReference type="ARBA" id="ARBA00022553"/>
    </source>
</evidence>
<evidence type="ECO:0000256" key="10">
    <source>
        <dbReference type="ARBA" id="ARBA00023242"/>
    </source>
</evidence>
<gene>
    <name evidence="17" type="ORF">D9C73_024798</name>
</gene>
<feature type="repeat" description="WD" evidence="15">
    <location>
        <begin position="246"/>
        <end position="288"/>
    </location>
</feature>
<organism evidence="17 18">
    <name type="scientific">Collichthys lucidus</name>
    <name type="common">Big head croaker</name>
    <name type="synonym">Sciaena lucida</name>
    <dbReference type="NCBI Taxonomy" id="240159"/>
    <lineage>
        <taxon>Eukaryota</taxon>
        <taxon>Metazoa</taxon>
        <taxon>Chordata</taxon>
        <taxon>Craniata</taxon>
        <taxon>Vertebrata</taxon>
        <taxon>Euteleostomi</taxon>
        <taxon>Actinopterygii</taxon>
        <taxon>Neopterygii</taxon>
        <taxon>Teleostei</taxon>
        <taxon>Neoteleostei</taxon>
        <taxon>Acanthomorphata</taxon>
        <taxon>Eupercaria</taxon>
        <taxon>Sciaenidae</taxon>
        <taxon>Collichthys</taxon>
    </lineage>
</organism>
<evidence type="ECO:0000256" key="16">
    <source>
        <dbReference type="SAM" id="MobiDB-lite"/>
    </source>
</evidence>
<dbReference type="InterPro" id="IPR019775">
    <property type="entry name" value="WD40_repeat_CS"/>
</dbReference>
<proteinExistence type="inferred from homology"/>
<dbReference type="PRINTS" id="PR00320">
    <property type="entry name" value="GPROTEINBRPT"/>
</dbReference>
<evidence type="ECO:0000256" key="9">
    <source>
        <dbReference type="ARBA" id="ARBA00023163"/>
    </source>
</evidence>
<dbReference type="FunFam" id="2.130.10.10:FF:000241">
    <property type="entry name" value="periodic tryptophan protein 1 homolog"/>
    <property type="match status" value="1"/>
</dbReference>
<comment type="similarity">
    <text evidence="12">Belongs to the WD repeat PWP1 family.</text>
</comment>
<dbReference type="InterPro" id="IPR020472">
    <property type="entry name" value="WD40_PAC1"/>
</dbReference>
<evidence type="ECO:0000256" key="8">
    <source>
        <dbReference type="ARBA" id="ARBA00023015"/>
    </source>
</evidence>
<reference evidence="17 18" key="1">
    <citation type="submission" date="2019-01" db="EMBL/GenBank/DDBJ databases">
        <title>Genome Assembly of Collichthys lucidus.</title>
        <authorList>
            <person name="Cai M."/>
            <person name="Xiao S."/>
        </authorList>
    </citation>
    <scope>NUCLEOTIDE SEQUENCE [LARGE SCALE GENOMIC DNA]</scope>
    <source>
        <strain evidence="17">JT15FE1705JMU</strain>
        <tissue evidence="17">Muscle</tissue>
    </source>
</reference>
<evidence type="ECO:0000256" key="4">
    <source>
        <dbReference type="ARBA" id="ARBA00022517"/>
    </source>
</evidence>
<dbReference type="InterPro" id="IPR036322">
    <property type="entry name" value="WD40_repeat_dom_sf"/>
</dbReference>
<keyword evidence="6 15" id="KW-0853">WD repeat</keyword>
<dbReference type="STRING" id="240159.A0A4U5VTM3"/>
<keyword evidence="10" id="KW-0539">Nucleus</keyword>
<keyword evidence="9" id="KW-0804">Transcription</keyword>
<name>A0A4U5VTM3_COLLU</name>
<protein>
    <recommendedName>
        <fullName evidence="14">Periodic tryptophan protein 1 homolog</fullName>
    </recommendedName>
</protein>